<dbReference type="RefSeq" id="WP_377246994.1">
    <property type="nucleotide sequence ID" value="NZ_JBHLUH010000007.1"/>
</dbReference>
<gene>
    <name evidence="6" type="ORF">ACFFIA_06585</name>
</gene>
<evidence type="ECO:0000256" key="4">
    <source>
        <dbReference type="PROSITE-ProRule" id="PRU00409"/>
    </source>
</evidence>
<dbReference type="InterPro" id="IPR051538">
    <property type="entry name" value="Acyl-CoA_Synth/Transferase"/>
</dbReference>
<dbReference type="InterPro" id="IPR011761">
    <property type="entry name" value="ATP-grasp"/>
</dbReference>
<dbReference type="Pfam" id="PF13380">
    <property type="entry name" value="CoA_binding_2"/>
    <property type="match status" value="1"/>
</dbReference>
<dbReference type="InterPro" id="IPR003781">
    <property type="entry name" value="CoA-bd"/>
</dbReference>
<evidence type="ECO:0000256" key="1">
    <source>
        <dbReference type="ARBA" id="ARBA00022598"/>
    </source>
</evidence>
<name>A0ABV6LYH1_9ACTN</name>
<dbReference type="InterPro" id="IPR032875">
    <property type="entry name" value="Succ_CoA_lig_flav_dom"/>
</dbReference>
<dbReference type="SUPFAM" id="SSF51735">
    <property type="entry name" value="NAD(P)-binding Rossmann-fold domains"/>
    <property type="match status" value="1"/>
</dbReference>
<dbReference type="EMBL" id="JBHLUH010000007">
    <property type="protein sequence ID" value="MFC0527323.1"/>
    <property type="molecule type" value="Genomic_DNA"/>
</dbReference>
<keyword evidence="7" id="KW-1185">Reference proteome</keyword>
<dbReference type="PANTHER" id="PTHR43334">
    <property type="entry name" value="ACETATE--COA LIGASE [ADP-FORMING]"/>
    <property type="match status" value="1"/>
</dbReference>
<evidence type="ECO:0000259" key="5">
    <source>
        <dbReference type="PROSITE" id="PS50975"/>
    </source>
</evidence>
<feature type="domain" description="ATP-grasp" evidence="5">
    <location>
        <begin position="504"/>
        <end position="541"/>
    </location>
</feature>
<keyword evidence="1 6" id="KW-0436">Ligase</keyword>
<dbReference type="Gene3D" id="3.40.50.720">
    <property type="entry name" value="NAD(P)-binding Rossmann-like Domain"/>
    <property type="match status" value="1"/>
</dbReference>
<dbReference type="Gene3D" id="3.40.50.261">
    <property type="entry name" value="Succinyl-CoA synthetase domains"/>
    <property type="match status" value="2"/>
</dbReference>
<dbReference type="SUPFAM" id="SSF56059">
    <property type="entry name" value="Glutathione synthetase ATP-binding domain-like"/>
    <property type="match status" value="1"/>
</dbReference>
<dbReference type="SUPFAM" id="SSF52210">
    <property type="entry name" value="Succinyl-CoA synthetase domains"/>
    <property type="match status" value="2"/>
</dbReference>
<dbReference type="SMART" id="SM00881">
    <property type="entry name" value="CoA_binding"/>
    <property type="match status" value="1"/>
</dbReference>
<sequence>MTSPEHAGTVLDVSGRPVELRAIDWRPLFFPQVVAIVGATDTEGSPQRAQWRQARERLLARGARAVHPVHPSKPAIDEVPAYRGVLDVPDDVDLAIVLVRDPLPVLEDCVKKGVRFAIVFAAGFAELGTDAGDEAQRRLAEIARGPMRIIGPNTNLNLIEPWRKGLPGRKLAVVTQSGNQGRPIVQGQELGIGIHAWATLGNEADLEFADFAAEFATTPGVGAIAAYVEGFVDGRTMRLAADTALRAGVPIVCIKVGRTSAGQAMAKAHTGHLTGPDAVQDAVFRQSGVIRVDDIDEAIEISGAFCHTPPLAGPRVALCVMSGGTGSHVADLCGMAGLPLPRLAESTLDRLRTLLPAYLHVENPVDTGGVATARPEGRKVLEALLDDPNTDVLLTPITGVFPGMSDAITRDLIALHERGGKPIVVAWTSPIRDRDHRALCDAGIPVFHSFRTAVRGIRVMADFWARHRAYRSPFADVPRTASPAAATARGLLVPGATTDEVTAKRLLRAYGVPVTEETVATSAEETVEAAARLGYPVVVKALAADLAHKSDLGLVHVGIADADAARDAYARIADAARLAGLRLSGVVVQPQVTDAVAELILGVSHQPPYGPTITFGLGGVFTEVLRDVSFRVPPFDRDETLRMIGETRAATLLGGVRGRPAGDLDAVVDAVMSLQALALELGDAVRELDINPLLVRPRGLGAVAVDALIVAA</sequence>
<organism evidence="6 7">
    <name type="scientific">Phytohabitans kaempferiae</name>
    <dbReference type="NCBI Taxonomy" id="1620943"/>
    <lineage>
        <taxon>Bacteria</taxon>
        <taxon>Bacillati</taxon>
        <taxon>Actinomycetota</taxon>
        <taxon>Actinomycetes</taxon>
        <taxon>Micromonosporales</taxon>
        <taxon>Micromonosporaceae</taxon>
    </lineage>
</organism>
<proteinExistence type="predicted"/>
<protein>
    <submittedName>
        <fullName evidence="6">Acetate--CoA ligase family protein</fullName>
    </submittedName>
</protein>
<dbReference type="PANTHER" id="PTHR43334:SF1">
    <property type="entry name" value="3-HYDROXYPROPIONATE--COA LIGASE [ADP-FORMING]"/>
    <property type="match status" value="1"/>
</dbReference>
<dbReference type="Proteomes" id="UP001589867">
    <property type="component" value="Unassembled WGS sequence"/>
</dbReference>
<evidence type="ECO:0000256" key="3">
    <source>
        <dbReference type="ARBA" id="ARBA00022840"/>
    </source>
</evidence>
<dbReference type="InterPro" id="IPR013815">
    <property type="entry name" value="ATP_grasp_subdomain_1"/>
</dbReference>
<dbReference type="InterPro" id="IPR016102">
    <property type="entry name" value="Succinyl-CoA_synth-like"/>
</dbReference>
<accession>A0ABV6LYH1</accession>
<dbReference type="InterPro" id="IPR036291">
    <property type="entry name" value="NAD(P)-bd_dom_sf"/>
</dbReference>
<dbReference type="Gene3D" id="3.30.470.20">
    <property type="entry name" value="ATP-grasp fold, B domain"/>
    <property type="match status" value="1"/>
</dbReference>
<evidence type="ECO:0000256" key="2">
    <source>
        <dbReference type="ARBA" id="ARBA00022741"/>
    </source>
</evidence>
<comment type="caution">
    <text evidence="6">The sequence shown here is derived from an EMBL/GenBank/DDBJ whole genome shotgun (WGS) entry which is preliminary data.</text>
</comment>
<reference evidence="6 7" key="1">
    <citation type="submission" date="2024-09" db="EMBL/GenBank/DDBJ databases">
        <authorList>
            <person name="Sun Q."/>
            <person name="Mori K."/>
        </authorList>
    </citation>
    <scope>NUCLEOTIDE SEQUENCE [LARGE SCALE GENOMIC DNA]</scope>
    <source>
        <strain evidence="6 7">TBRC 3947</strain>
    </source>
</reference>
<dbReference type="PROSITE" id="PS50975">
    <property type="entry name" value="ATP_GRASP"/>
    <property type="match status" value="1"/>
</dbReference>
<evidence type="ECO:0000313" key="7">
    <source>
        <dbReference type="Proteomes" id="UP001589867"/>
    </source>
</evidence>
<evidence type="ECO:0000313" key="6">
    <source>
        <dbReference type="EMBL" id="MFC0527323.1"/>
    </source>
</evidence>
<dbReference type="Pfam" id="PF13607">
    <property type="entry name" value="Succ_CoA_lig"/>
    <property type="match status" value="1"/>
</dbReference>
<keyword evidence="2 4" id="KW-0547">Nucleotide-binding</keyword>
<dbReference type="Pfam" id="PF13549">
    <property type="entry name" value="ATP-grasp_5"/>
    <property type="match status" value="1"/>
</dbReference>
<dbReference type="GO" id="GO:0016874">
    <property type="term" value="F:ligase activity"/>
    <property type="evidence" value="ECO:0007669"/>
    <property type="project" value="UniProtKB-KW"/>
</dbReference>
<keyword evidence="3 4" id="KW-0067">ATP-binding</keyword>
<dbReference type="Gene3D" id="3.30.1490.20">
    <property type="entry name" value="ATP-grasp fold, A domain"/>
    <property type="match status" value="1"/>
</dbReference>